<accession>A0AAN9VCS2</accession>
<name>A0AAN9VCS2_9ORTH</name>
<dbReference type="Proteomes" id="UP001378592">
    <property type="component" value="Unassembled WGS sequence"/>
</dbReference>
<evidence type="ECO:0000256" key="2">
    <source>
        <dbReference type="ARBA" id="ARBA00010701"/>
    </source>
</evidence>
<dbReference type="PANTHER" id="PTHR11610">
    <property type="entry name" value="LIPASE"/>
    <property type="match status" value="1"/>
</dbReference>
<dbReference type="PRINTS" id="PR00825">
    <property type="entry name" value="DOLALLERGEN"/>
</dbReference>
<evidence type="ECO:0000256" key="4">
    <source>
        <dbReference type="RuleBase" id="RU004262"/>
    </source>
</evidence>
<dbReference type="InterPro" id="IPR000734">
    <property type="entry name" value="TAG_lipase"/>
</dbReference>
<evidence type="ECO:0000313" key="7">
    <source>
        <dbReference type="EMBL" id="KAK7792674.1"/>
    </source>
</evidence>
<sequence>MALRLALVVLLATAALALPTRERLQWMEDGEGKLHLIDAVEYDEPLPRWDGAKEVTLKLYTQSNPSSAQNIVVGDDSSARNFNPNNPTRFVIHGWVSSATTLRDIRRAYINSGKQYNVVMVDWSGTAASLYNIAKARTVSVGEYLAKAIKYLQSSRGLNLNDVYIIGHSLGAHIAGIAGDRLGNAAAQVVGMDPALPLFLTTSKSDKLDPSDAKFVQVIHTNGGGLGYQTSLGTADFFPNGGTTQPGCALDLTGTCSHNRSYALYAESVTSSRFVSKRCSSYSSYTLGLCNLRESQNMGEPASHSSSGDYYLSTRALSPYAQG</sequence>
<protein>
    <recommendedName>
        <fullName evidence="6">Lipase domain-containing protein</fullName>
    </recommendedName>
</protein>
<dbReference type="GO" id="GO:0017171">
    <property type="term" value="F:serine hydrolase activity"/>
    <property type="evidence" value="ECO:0007669"/>
    <property type="project" value="TreeGrafter"/>
</dbReference>
<feature type="domain" description="Lipase" evidence="6">
    <location>
        <begin position="52"/>
        <end position="320"/>
    </location>
</feature>
<evidence type="ECO:0000259" key="6">
    <source>
        <dbReference type="Pfam" id="PF00151"/>
    </source>
</evidence>
<proteinExistence type="inferred from homology"/>
<keyword evidence="5" id="KW-0732">Signal</keyword>
<dbReference type="InterPro" id="IPR029058">
    <property type="entry name" value="AB_hydrolase_fold"/>
</dbReference>
<comment type="subcellular location">
    <subcellularLocation>
        <location evidence="1">Secreted</location>
    </subcellularLocation>
</comment>
<dbReference type="AlphaFoldDB" id="A0AAN9VCS2"/>
<dbReference type="PANTHER" id="PTHR11610:SF150">
    <property type="entry name" value="FI01825P-RELATED"/>
    <property type="match status" value="1"/>
</dbReference>
<dbReference type="GO" id="GO:0005615">
    <property type="term" value="C:extracellular space"/>
    <property type="evidence" value="ECO:0007669"/>
    <property type="project" value="TreeGrafter"/>
</dbReference>
<dbReference type="GO" id="GO:0016298">
    <property type="term" value="F:lipase activity"/>
    <property type="evidence" value="ECO:0007669"/>
    <property type="project" value="InterPro"/>
</dbReference>
<comment type="similarity">
    <text evidence="2 4">Belongs to the AB hydrolase superfamily. Lipase family.</text>
</comment>
<dbReference type="EMBL" id="JAZDUA010000434">
    <property type="protein sequence ID" value="KAK7792674.1"/>
    <property type="molecule type" value="Genomic_DNA"/>
</dbReference>
<feature type="signal peptide" evidence="5">
    <location>
        <begin position="1"/>
        <end position="17"/>
    </location>
</feature>
<evidence type="ECO:0000313" key="8">
    <source>
        <dbReference type="Proteomes" id="UP001378592"/>
    </source>
</evidence>
<evidence type="ECO:0000256" key="1">
    <source>
        <dbReference type="ARBA" id="ARBA00004613"/>
    </source>
</evidence>
<dbReference type="CDD" id="cd00707">
    <property type="entry name" value="Pancreat_lipase_like"/>
    <property type="match status" value="1"/>
</dbReference>
<keyword evidence="3" id="KW-0964">Secreted</keyword>
<feature type="chain" id="PRO_5042906413" description="Lipase domain-containing protein" evidence="5">
    <location>
        <begin position="18"/>
        <end position="323"/>
    </location>
</feature>
<comment type="caution">
    <text evidence="7">The sequence shown here is derived from an EMBL/GenBank/DDBJ whole genome shotgun (WGS) entry which is preliminary data.</text>
</comment>
<dbReference type="PRINTS" id="PR00821">
    <property type="entry name" value="TAGLIPASE"/>
</dbReference>
<dbReference type="Pfam" id="PF00151">
    <property type="entry name" value="Lipase"/>
    <property type="match status" value="1"/>
</dbReference>
<dbReference type="SUPFAM" id="SSF53474">
    <property type="entry name" value="alpha/beta-Hydrolases"/>
    <property type="match status" value="1"/>
</dbReference>
<reference evidence="7 8" key="1">
    <citation type="submission" date="2024-03" db="EMBL/GenBank/DDBJ databases">
        <title>The genome assembly and annotation of the cricket Gryllus longicercus Weissman &amp; Gray.</title>
        <authorList>
            <person name="Szrajer S."/>
            <person name="Gray D."/>
            <person name="Ylla G."/>
        </authorList>
    </citation>
    <scope>NUCLEOTIDE SEQUENCE [LARGE SCALE GENOMIC DNA]</scope>
    <source>
        <strain evidence="7">DAG 2021-001</strain>
        <tissue evidence="7">Whole body minus gut</tissue>
    </source>
</reference>
<evidence type="ECO:0000256" key="5">
    <source>
        <dbReference type="SAM" id="SignalP"/>
    </source>
</evidence>
<dbReference type="GO" id="GO:0016042">
    <property type="term" value="P:lipid catabolic process"/>
    <property type="evidence" value="ECO:0007669"/>
    <property type="project" value="TreeGrafter"/>
</dbReference>
<dbReference type="InterPro" id="IPR013818">
    <property type="entry name" value="Lipase"/>
</dbReference>
<evidence type="ECO:0000256" key="3">
    <source>
        <dbReference type="ARBA" id="ARBA00022525"/>
    </source>
</evidence>
<keyword evidence="8" id="KW-1185">Reference proteome</keyword>
<dbReference type="InterPro" id="IPR033906">
    <property type="entry name" value="Lipase_N"/>
</dbReference>
<dbReference type="Gene3D" id="3.40.50.1820">
    <property type="entry name" value="alpha/beta hydrolase"/>
    <property type="match status" value="1"/>
</dbReference>
<organism evidence="7 8">
    <name type="scientific">Gryllus longicercus</name>
    <dbReference type="NCBI Taxonomy" id="2509291"/>
    <lineage>
        <taxon>Eukaryota</taxon>
        <taxon>Metazoa</taxon>
        <taxon>Ecdysozoa</taxon>
        <taxon>Arthropoda</taxon>
        <taxon>Hexapoda</taxon>
        <taxon>Insecta</taxon>
        <taxon>Pterygota</taxon>
        <taxon>Neoptera</taxon>
        <taxon>Polyneoptera</taxon>
        <taxon>Orthoptera</taxon>
        <taxon>Ensifera</taxon>
        <taxon>Gryllidea</taxon>
        <taxon>Grylloidea</taxon>
        <taxon>Gryllidae</taxon>
        <taxon>Gryllinae</taxon>
        <taxon>Gryllus</taxon>
    </lineage>
</organism>
<gene>
    <name evidence="7" type="ORF">R5R35_012519</name>
</gene>
<dbReference type="InterPro" id="IPR002334">
    <property type="entry name" value="Allerg_PlipaseA1"/>
</dbReference>